<comment type="catalytic activity">
    <reaction evidence="1">
        <text>alpha-D-mannose 1-phosphate = D-mannose 6-phosphate</text>
        <dbReference type="Rhea" id="RHEA:11140"/>
        <dbReference type="ChEBI" id="CHEBI:58409"/>
        <dbReference type="ChEBI" id="CHEBI:58735"/>
        <dbReference type="EC" id="5.4.2.8"/>
    </reaction>
</comment>
<evidence type="ECO:0000256" key="4">
    <source>
        <dbReference type="ARBA" id="ARBA00010231"/>
    </source>
</evidence>
<dbReference type="Pfam" id="PF02878">
    <property type="entry name" value="PGM_PMM_I"/>
    <property type="match status" value="1"/>
</dbReference>
<feature type="domain" description="Alpha-D-phosphohexomutase alpha/beta/alpha" evidence="10">
    <location>
        <begin position="69"/>
        <end position="163"/>
    </location>
</feature>
<sequence length="638" mass="70950">MPYFAAQHSLFRAYDIRGSRQHFTTDFIHALGYAFAHRYHAPSHSLSLSLSLVEHDFDNSIIAPHLTHRTPSQKAIVVIGYDVRRDSDVIAQNLATILIQCGLQVIQLGLITTPMMVFWAEEYQGHGIIVTASHSAKDILGIKWLVNHQSPSRDDIQALYQQVIHQQLTQRSLYNSMLEKSGLHEHSLQKTDFDTINVRKTIVVEDNQKNHKALSTPRHVVDNSISNQQMSLSPEQVATRYIDAIVQVFKELYPYNNQPTTHTFGHTSTQLPFTKLDLVVVIDCMHGATSHIAPQLFEHFCHRVIMLNDTPNGDFPAGNPDPTEPNRLTQLQQSVVNHQADIGIAFDGDGDRLMIVNNMGQTVTPDHLLYLLAEVTLAERPVACTQSQSPPQVLFDIKCSHHLPKLLTALGSEPIISKTGSSLMRQQMQNSAGRIVFAGELSGHFIFNDSRFIVYDDAIYAALRLLHWLAANSANRLNATTNLADIIHNLPDIVSTADHYLPLPTNTITDCSIVEQLTRLCLYLQKLIEATAALSNHQAFSTCQRALCSCSIKNLPISIEQAKDLLPVGTKLSCIDGVRLDFAHGFGVIRQSNTSHNLTARFAGDSMAHLQDIQAKFAALCRPFDETLAAQIVAIAPQ</sequence>
<name>A0ABW1WA71_9GAMM</name>
<protein>
    <recommendedName>
        <fullName evidence="5">phosphomannomutase</fullName>
        <ecNumber evidence="5">5.4.2.8</ecNumber>
    </recommendedName>
</protein>
<accession>A0ABW1WA71</accession>
<evidence type="ECO:0000256" key="7">
    <source>
        <dbReference type="ARBA" id="ARBA00022723"/>
    </source>
</evidence>
<evidence type="ECO:0000259" key="10">
    <source>
        <dbReference type="Pfam" id="PF02878"/>
    </source>
</evidence>
<comment type="pathway">
    <text evidence="3">Nucleotide-sugar biosynthesis; GDP-alpha-D-mannose biosynthesis; alpha-D-mannose 1-phosphate from D-fructose 6-phosphate: step 2/2.</text>
</comment>
<dbReference type="Gene3D" id="3.40.120.10">
    <property type="entry name" value="Alpha-D-Glucose-1,6-Bisphosphate, subunit A, domain 3"/>
    <property type="match status" value="3"/>
</dbReference>
<dbReference type="SUPFAM" id="SSF55957">
    <property type="entry name" value="Phosphoglucomutase, C-terminal domain"/>
    <property type="match status" value="1"/>
</dbReference>
<evidence type="ECO:0000256" key="8">
    <source>
        <dbReference type="ARBA" id="ARBA00022842"/>
    </source>
</evidence>
<feature type="domain" description="Alpha-D-phosphohexomutase alpha/beta/alpha" evidence="12">
    <location>
        <begin position="365"/>
        <end position="473"/>
    </location>
</feature>
<feature type="domain" description="Alpha-D-phosphohexomutase alpha/beta/alpha" evidence="11">
    <location>
        <begin position="273"/>
        <end position="360"/>
    </location>
</feature>
<dbReference type="InterPro" id="IPR005845">
    <property type="entry name" value="A-D-PHexomutase_a/b/a-II"/>
</dbReference>
<comment type="caution">
    <text evidence="13">The sequence shown here is derived from an EMBL/GenBank/DDBJ whole genome shotgun (WGS) entry which is preliminary data.</text>
</comment>
<comment type="cofactor">
    <cofactor evidence="2">
        <name>Mg(2+)</name>
        <dbReference type="ChEBI" id="CHEBI:18420"/>
    </cofactor>
</comment>
<dbReference type="Gene3D" id="3.30.310.50">
    <property type="entry name" value="Alpha-D-phosphohexomutase, C-terminal domain"/>
    <property type="match status" value="1"/>
</dbReference>
<dbReference type="PANTHER" id="PTHR43771:SF2">
    <property type="entry name" value="PHOSPHOMANNOMUTASE_PHOSPHOGLUCOMUTASE"/>
    <property type="match status" value="1"/>
</dbReference>
<evidence type="ECO:0000256" key="3">
    <source>
        <dbReference type="ARBA" id="ARBA00004699"/>
    </source>
</evidence>
<dbReference type="Pfam" id="PF02880">
    <property type="entry name" value="PGM_PMM_III"/>
    <property type="match status" value="1"/>
</dbReference>
<reference evidence="14" key="1">
    <citation type="journal article" date="2019" name="Int. J. Syst. Evol. Microbiol.">
        <title>The Global Catalogue of Microorganisms (GCM) 10K type strain sequencing project: providing services to taxonomists for standard genome sequencing and annotation.</title>
        <authorList>
            <consortium name="The Broad Institute Genomics Platform"/>
            <consortium name="The Broad Institute Genome Sequencing Center for Infectious Disease"/>
            <person name="Wu L."/>
            <person name="Ma J."/>
        </authorList>
    </citation>
    <scope>NUCLEOTIDE SEQUENCE [LARGE SCALE GENOMIC DNA]</scope>
    <source>
        <strain evidence="14">CCM 2050</strain>
    </source>
</reference>
<evidence type="ECO:0000313" key="14">
    <source>
        <dbReference type="Proteomes" id="UP001596264"/>
    </source>
</evidence>
<keyword evidence="8" id="KW-0460">Magnesium</keyword>
<evidence type="ECO:0000256" key="2">
    <source>
        <dbReference type="ARBA" id="ARBA00001946"/>
    </source>
</evidence>
<evidence type="ECO:0000259" key="11">
    <source>
        <dbReference type="Pfam" id="PF02879"/>
    </source>
</evidence>
<keyword evidence="7" id="KW-0479">Metal-binding</keyword>
<dbReference type="EC" id="5.4.2.8" evidence="5"/>
<dbReference type="InterPro" id="IPR036900">
    <property type="entry name" value="A-D-PHexomutase_C_sf"/>
</dbReference>
<evidence type="ECO:0000256" key="1">
    <source>
        <dbReference type="ARBA" id="ARBA00000586"/>
    </source>
</evidence>
<evidence type="ECO:0000256" key="9">
    <source>
        <dbReference type="ARBA" id="ARBA00023235"/>
    </source>
</evidence>
<evidence type="ECO:0000313" key="13">
    <source>
        <dbReference type="EMBL" id="MFC6381945.1"/>
    </source>
</evidence>
<evidence type="ECO:0000256" key="5">
    <source>
        <dbReference type="ARBA" id="ARBA00012730"/>
    </source>
</evidence>
<dbReference type="InterPro" id="IPR005844">
    <property type="entry name" value="A-D-PHexomutase_a/b/a-I"/>
</dbReference>
<dbReference type="RefSeq" id="WP_201561841.1">
    <property type="nucleotide sequence ID" value="NZ_CAJGZK010000005.1"/>
</dbReference>
<keyword evidence="9" id="KW-0413">Isomerase</keyword>
<proteinExistence type="inferred from homology"/>
<comment type="similarity">
    <text evidence="4">Belongs to the phosphohexose mutase family.</text>
</comment>
<dbReference type="Proteomes" id="UP001596264">
    <property type="component" value="Unassembled WGS sequence"/>
</dbReference>
<keyword evidence="14" id="KW-1185">Reference proteome</keyword>
<evidence type="ECO:0000256" key="6">
    <source>
        <dbReference type="ARBA" id="ARBA00022553"/>
    </source>
</evidence>
<organism evidence="13 14">
    <name type="scientific">Psychrobacter glacincola</name>
    <dbReference type="NCBI Taxonomy" id="56810"/>
    <lineage>
        <taxon>Bacteria</taxon>
        <taxon>Pseudomonadati</taxon>
        <taxon>Pseudomonadota</taxon>
        <taxon>Gammaproteobacteria</taxon>
        <taxon>Moraxellales</taxon>
        <taxon>Moraxellaceae</taxon>
        <taxon>Psychrobacter</taxon>
    </lineage>
</organism>
<dbReference type="SUPFAM" id="SSF53738">
    <property type="entry name" value="Phosphoglucomutase, first 3 domains"/>
    <property type="match status" value="3"/>
</dbReference>
<dbReference type="InterPro" id="IPR016055">
    <property type="entry name" value="A-D-PHexomutase_a/b/a-I/II/III"/>
</dbReference>
<dbReference type="InterPro" id="IPR005846">
    <property type="entry name" value="A-D-PHexomutase_a/b/a-III"/>
</dbReference>
<gene>
    <name evidence="13" type="ORF">ACFP58_10830</name>
</gene>
<dbReference type="PANTHER" id="PTHR43771">
    <property type="entry name" value="PHOSPHOMANNOMUTASE"/>
    <property type="match status" value="1"/>
</dbReference>
<dbReference type="Pfam" id="PF02879">
    <property type="entry name" value="PGM_PMM_II"/>
    <property type="match status" value="1"/>
</dbReference>
<evidence type="ECO:0000259" key="12">
    <source>
        <dbReference type="Pfam" id="PF02880"/>
    </source>
</evidence>
<keyword evidence="6" id="KW-0597">Phosphoprotein</keyword>
<dbReference type="EMBL" id="JBHSTZ010000032">
    <property type="protein sequence ID" value="MFC6381945.1"/>
    <property type="molecule type" value="Genomic_DNA"/>
</dbReference>